<feature type="transmembrane region" description="Helical" evidence="1">
    <location>
        <begin position="235"/>
        <end position="257"/>
    </location>
</feature>
<keyword evidence="3" id="KW-1185">Reference proteome</keyword>
<name>A0A074WSD7_9PEZI</name>
<feature type="transmembrane region" description="Helical" evidence="1">
    <location>
        <begin position="153"/>
        <end position="172"/>
    </location>
</feature>
<evidence type="ECO:0000313" key="3">
    <source>
        <dbReference type="Proteomes" id="UP000027730"/>
    </source>
</evidence>
<accession>A0A074WSD7</accession>
<dbReference type="HOGENOM" id="CLU_836736_0_0_1"/>
<dbReference type="Proteomes" id="UP000027730">
    <property type="component" value="Unassembled WGS sequence"/>
</dbReference>
<dbReference type="RefSeq" id="XP_013426660.1">
    <property type="nucleotide sequence ID" value="XM_013571206.1"/>
</dbReference>
<proteinExistence type="predicted"/>
<dbReference type="EMBL" id="KL584711">
    <property type="protein sequence ID" value="KEQ72627.1"/>
    <property type="molecule type" value="Genomic_DNA"/>
</dbReference>
<evidence type="ECO:0000256" key="1">
    <source>
        <dbReference type="SAM" id="Phobius"/>
    </source>
</evidence>
<organism evidence="2 3">
    <name type="scientific">Aureobasidium namibiae CBS 147.97</name>
    <dbReference type="NCBI Taxonomy" id="1043004"/>
    <lineage>
        <taxon>Eukaryota</taxon>
        <taxon>Fungi</taxon>
        <taxon>Dikarya</taxon>
        <taxon>Ascomycota</taxon>
        <taxon>Pezizomycotina</taxon>
        <taxon>Dothideomycetes</taxon>
        <taxon>Dothideomycetidae</taxon>
        <taxon>Dothideales</taxon>
        <taxon>Saccotheciaceae</taxon>
        <taxon>Aureobasidium</taxon>
    </lineage>
</organism>
<keyword evidence="1" id="KW-0472">Membrane</keyword>
<protein>
    <submittedName>
        <fullName evidence="2">Uncharacterized protein</fullName>
    </submittedName>
</protein>
<dbReference type="AlphaFoldDB" id="A0A074WSD7"/>
<feature type="transmembrane region" description="Helical" evidence="1">
    <location>
        <begin position="300"/>
        <end position="326"/>
    </location>
</feature>
<keyword evidence="1" id="KW-1133">Transmembrane helix</keyword>
<feature type="transmembrane region" description="Helical" evidence="1">
    <location>
        <begin position="52"/>
        <end position="72"/>
    </location>
</feature>
<dbReference type="GeneID" id="25410949"/>
<sequence>MENRPTTLTGHLAHDLLHTLADLNRGDKLLGISSLLKSGGATKEWQSIRHPVGFAVLLVMQGILVYLIRHIVLRTAATLMVENKTRVHRSNSSSSSSSGGQANHGNIFGFLRLAVDSPRRLRRDVFLDLTYNILHSLFTNLLSGFFASTTWRFICHIIAVLVLSSLHLRWTWTILSLKRPARIKILSLPRKSLILPALVYGLAYRVTAKLPTHIADMASGYRGDEIGGIVFADSVVLVAAFALRMLVLYPAFAAYVYSEIMDMGRRDVGESGPSDGRGGAWGLGVDVYAKTVRLCFGNTAIWFGLLHLQMVVILAAFEVLVAPVVYRMIF</sequence>
<gene>
    <name evidence="2" type="ORF">M436DRAFT_48871</name>
</gene>
<feature type="transmembrane region" description="Helical" evidence="1">
    <location>
        <begin position="193"/>
        <end position="215"/>
    </location>
</feature>
<dbReference type="OrthoDB" id="3940672at2759"/>
<evidence type="ECO:0000313" key="2">
    <source>
        <dbReference type="EMBL" id="KEQ72627.1"/>
    </source>
</evidence>
<keyword evidence="1" id="KW-0812">Transmembrane</keyword>
<reference evidence="2 3" key="1">
    <citation type="journal article" date="2014" name="BMC Genomics">
        <title>Genome sequencing of four Aureobasidium pullulans varieties: biotechnological potential, stress tolerance, and description of new species.</title>
        <authorList>
            <person name="Gostin Ar C."/>
            <person name="Ohm R.A."/>
            <person name="Kogej T."/>
            <person name="Sonjak S."/>
            <person name="Turk M."/>
            <person name="Zajc J."/>
            <person name="Zalar P."/>
            <person name="Grube M."/>
            <person name="Sun H."/>
            <person name="Han J."/>
            <person name="Sharma A."/>
            <person name="Chiniquy J."/>
            <person name="Ngan C.Y."/>
            <person name="Lipzen A."/>
            <person name="Barry K."/>
            <person name="Grigoriev I.V."/>
            <person name="Gunde-Cimerman N."/>
        </authorList>
    </citation>
    <scope>NUCLEOTIDE SEQUENCE [LARGE SCALE GENOMIC DNA]</scope>
    <source>
        <strain evidence="2 3">CBS 147.97</strain>
    </source>
</reference>